<accession>A0A8H4LNV0</accession>
<keyword evidence="1" id="KW-0472">Membrane</keyword>
<dbReference type="AlphaFoldDB" id="A0A8H4LNV0"/>
<sequence length="570" mass="62192">MWNCPSTFTFDLLALALLLGIIALIAVVQNVLIQVSDEELHKTLIVVGVSISASLATLFVSSRVQHGFLRRLETPLRSLSKDTSLDSDSGFPNQTRSIDMKRLDKEWRAVLRIDSFAEKFTRPNLYYLLIYLCCTLLTPAIVTALTPTLVDHEISYKPTTPDGASREYVEPGNYPCVGFAPDADEFSIQAHTWRLDNGSLFFGALYDQRCPPRKAKQLWDGINAHDPNDYAYADTGVAVKSSAVGATVQVYKGTALRGLKTQYKLSVAKTIQCVPVMVSNPVQCYPSGNVSIVSESELSLTIEDRDKPIVQSFHRDMSKDSVIIKLLEPVSDGTEESVGVARIAFGTIRGFSIRLAKAMNDPVGIEASKDPEVRYAVTCDVNPRDSFEYREVTLDLKASEDGNGSDFAQYLSGGNPCNPAVKTINNNLFISATVGVNAIMEEHSASVGYFDSMVPKVSEHPAVYAFPNSRNPLEDVLGLGMAHGAATWAMDSEGIVEEPVSESNGSRESYAIVEVTRLGSGKDVALALLAPPVLSFLILFFLFVMSFQSSWKPGGNSDQHAGESLCELLN</sequence>
<dbReference type="Proteomes" id="UP000554235">
    <property type="component" value="Unassembled WGS sequence"/>
</dbReference>
<name>A0A8H4LNV0_9HYPO</name>
<feature type="transmembrane region" description="Helical" evidence="1">
    <location>
        <begin position="125"/>
        <end position="145"/>
    </location>
</feature>
<feature type="transmembrane region" description="Helical" evidence="1">
    <location>
        <begin position="524"/>
        <end position="544"/>
    </location>
</feature>
<keyword evidence="1" id="KW-1133">Transmembrane helix</keyword>
<gene>
    <name evidence="2" type="ORF">FALBO_250</name>
</gene>
<dbReference type="OrthoDB" id="5400196at2759"/>
<organism evidence="2 3">
    <name type="scientific">Fusarium albosuccineum</name>
    <dbReference type="NCBI Taxonomy" id="1237068"/>
    <lineage>
        <taxon>Eukaryota</taxon>
        <taxon>Fungi</taxon>
        <taxon>Dikarya</taxon>
        <taxon>Ascomycota</taxon>
        <taxon>Pezizomycotina</taxon>
        <taxon>Sordariomycetes</taxon>
        <taxon>Hypocreomycetidae</taxon>
        <taxon>Hypocreales</taxon>
        <taxon>Nectriaceae</taxon>
        <taxon>Fusarium</taxon>
        <taxon>Fusarium decemcellulare species complex</taxon>
    </lineage>
</organism>
<keyword evidence="3" id="KW-1185">Reference proteome</keyword>
<proteinExistence type="predicted"/>
<evidence type="ECO:0000256" key="1">
    <source>
        <dbReference type="SAM" id="Phobius"/>
    </source>
</evidence>
<feature type="transmembrane region" description="Helical" evidence="1">
    <location>
        <begin position="12"/>
        <end position="32"/>
    </location>
</feature>
<dbReference type="EMBL" id="JAADYS010000031">
    <property type="protein sequence ID" value="KAF4472863.1"/>
    <property type="molecule type" value="Genomic_DNA"/>
</dbReference>
<reference evidence="2 3" key="1">
    <citation type="submission" date="2020-01" db="EMBL/GenBank/DDBJ databases">
        <title>Identification and distribution of gene clusters putatively required for synthesis of sphingolipid metabolism inhibitors in phylogenetically diverse species of the filamentous fungus Fusarium.</title>
        <authorList>
            <person name="Kim H.-S."/>
            <person name="Busman M."/>
            <person name="Brown D.W."/>
            <person name="Divon H."/>
            <person name="Uhlig S."/>
            <person name="Proctor R.H."/>
        </authorList>
    </citation>
    <scope>NUCLEOTIDE SEQUENCE [LARGE SCALE GENOMIC DNA]</scope>
    <source>
        <strain evidence="2 3">NRRL 20459</strain>
    </source>
</reference>
<comment type="caution">
    <text evidence="2">The sequence shown here is derived from an EMBL/GenBank/DDBJ whole genome shotgun (WGS) entry which is preliminary data.</text>
</comment>
<feature type="transmembrane region" description="Helical" evidence="1">
    <location>
        <begin position="44"/>
        <end position="61"/>
    </location>
</feature>
<evidence type="ECO:0000313" key="2">
    <source>
        <dbReference type="EMBL" id="KAF4472863.1"/>
    </source>
</evidence>
<evidence type="ECO:0000313" key="3">
    <source>
        <dbReference type="Proteomes" id="UP000554235"/>
    </source>
</evidence>
<protein>
    <submittedName>
        <fullName evidence="2">Uncharacterized protein</fullName>
    </submittedName>
</protein>
<keyword evidence="1" id="KW-0812">Transmembrane</keyword>